<keyword evidence="7 10" id="KW-0472">Membrane</keyword>
<evidence type="ECO:0000256" key="2">
    <source>
        <dbReference type="ARBA" id="ARBA00022475"/>
    </source>
</evidence>
<keyword evidence="3 10" id="KW-0716">Sensory transduction</keyword>
<feature type="transmembrane region" description="Helical" evidence="10">
    <location>
        <begin position="304"/>
        <end position="322"/>
    </location>
</feature>
<evidence type="ECO:0000256" key="7">
    <source>
        <dbReference type="ARBA" id="ARBA00023136"/>
    </source>
</evidence>
<keyword evidence="4 10" id="KW-0812">Transmembrane</keyword>
<comment type="subcellular location">
    <subcellularLocation>
        <location evidence="1 10">Cell membrane</location>
        <topology evidence="1 10">Multi-pass membrane protein</topology>
    </subcellularLocation>
</comment>
<keyword evidence="5 10" id="KW-0552">Olfaction</keyword>
<comment type="similarity">
    <text evidence="10">Belongs to the insect chemoreceptor superfamily. Heteromeric odorant receptor channel (TC 1.A.69) family.</text>
</comment>
<evidence type="ECO:0000313" key="11">
    <source>
        <dbReference type="EMBL" id="CAF4848194.1"/>
    </source>
</evidence>
<keyword evidence="12" id="KW-1185">Reference proteome</keyword>
<dbReference type="Proteomes" id="UP000663880">
    <property type="component" value="Unassembled WGS sequence"/>
</dbReference>
<dbReference type="GO" id="GO:0004984">
    <property type="term" value="F:olfactory receptor activity"/>
    <property type="evidence" value="ECO:0007669"/>
    <property type="project" value="InterPro"/>
</dbReference>
<dbReference type="PANTHER" id="PTHR21137:SF35">
    <property type="entry name" value="ODORANT RECEPTOR 19A-RELATED"/>
    <property type="match status" value="1"/>
</dbReference>
<dbReference type="Pfam" id="PF02949">
    <property type="entry name" value="7tm_6"/>
    <property type="match status" value="1"/>
</dbReference>
<protein>
    <recommendedName>
        <fullName evidence="10">Odorant receptor</fullName>
    </recommendedName>
</protein>
<feature type="transmembrane region" description="Helical" evidence="10">
    <location>
        <begin position="271"/>
        <end position="292"/>
    </location>
</feature>
<dbReference type="OrthoDB" id="7358226at2759"/>
<evidence type="ECO:0000256" key="1">
    <source>
        <dbReference type="ARBA" id="ARBA00004651"/>
    </source>
</evidence>
<keyword evidence="9 10" id="KW-0807">Transducer</keyword>
<evidence type="ECO:0000256" key="8">
    <source>
        <dbReference type="ARBA" id="ARBA00023170"/>
    </source>
</evidence>
<evidence type="ECO:0000256" key="9">
    <source>
        <dbReference type="ARBA" id="ARBA00023224"/>
    </source>
</evidence>
<dbReference type="AlphaFoldDB" id="A0A821RZ10"/>
<feature type="transmembrane region" description="Helical" evidence="10">
    <location>
        <begin position="137"/>
        <end position="156"/>
    </location>
</feature>
<dbReference type="GO" id="GO:0007165">
    <property type="term" value="P:signal transduction"/>
    <property type="evidence" value="ECO:0007669"/>
    <property type="project" value="UniProtKB-KW"/>
</dbReference>
<dbReference type="PANTHER" id="PTHR21137">
    <property type="entry name" value="ODORANT RECEPTOR"/>
    <property type="match status" value="1"/>
</dbReference>
<keyword evidence="8 10" id="KW-0675">Receptor</keyword>
<feature type="transmembrane region" description="Helical" evidence="10">
    <location>
        <begin position="54"/>
        <end position="73"/>
    </location>
</feature>
<organism evidence="11 12">
    <name type="scientific">Pieris macdunnoughi</name>
    <dbReference type="NCBI Taxonomy" id="345717"/>
    <lineage>
        <taxon>Eukaryota</taxon>
        <taxon>Metazoa</taxon>
        <taxon>Ecdysozoa</taxon>
        <taxon>Arthropoda</taxon>
        <taxon>Hexapoda</taxon>
        <taxon>Insecta</taxon>
        <taxon>Pterygota</taxon>
        <taxon>Neoptera</taxon>
        <taxon>Endopterygota</taxon>
        <taxon>Lepidoptera</taxon>
        <taxon>Glossata</taxon>
        <taxon>Ditrysia</taxon>
        <taxon>Papilionoidea</taxon>
        <taxon>Pieridae</taxon>
        <taxon>Pierinae</taxon>
        <taxon>Pieris</taxon>
    </lineage>
</organism>
<evidence type="ECO:0000256" key="10">
    <source>
        <dbReference type="RuleBase" id="RU351113"/>
    </source>
</evidence>
<gene>
    <name evidence="11" type="ORF">PMACD_LOCUS6820</name>
</gene>
<dbReference type="EMBL" id="CAJOBZ010000015">
    <property type="protein sequence ID" value="CAF4848194.1"/>
    <property type="molecule type" value="Genomic_DNA"/>
</dbReference>
<comment type="caution">
    <text evidence="10">Lacks conserved residue(s) required for the propagation of feature annotation.</text>
</comment>
<comment type="caution">
    <text evidence="11">The sequence shown here is derived from an EMBL/GenBank/DDBJ whole genome shotgun (WGS) entry which is preliminary data.</text>
</comment>
<accession>A0A821RZ10</accession>
<evidence type="ECO:0000256" key="5">
    <source>
        <dbReference type="ARBA" id="ARBA00022725"/>
    </source>
</evidence>
<evidence type="ECO:0000313" key="12">
    <source>
        <dbReference type="Proteomes" id="UP000663880"/>
    </source>
</evidence>
<evidence type="ECO:0000256" key="4">
    <source>
        <dbReference type="ARBA" id="ARBA00022692"/>
    </source>
</evidence>
<feature type="transmembrane region" description="Helical" evidence="10">
    <location>
        <begin position="181"/>
        <end position="205"/>
    </location>
</feature>
<name>A0A821RZ10_9NEOP</name>
<keyword evidence="2" id="KW-1003">Cell membrane</keyword>
<keyword evidence="6 10" id="KW-1133">Transmembrane helix</keyword>
<dbReference type="GO" id="GO:0005549">
    <property type="term" value="F:odorant binding"/>
    <property type="evidence" value="ECO:0007669"/>
    <property type="project" value="InterPro"/>
</dbReference>
<proteinExistence type="inferred from homology"/>
<reference evidence="11" key="1">
    <citation type="submission" date="2021-02" db="EMBL/GenBank/DDBJ databases">
        <authorList>
            <person name="Steward A R."/>
        </authorList>
    </citation>
    <scope>NUCLEOTIDE SEQUENCE</scope>
</reference>
<evidence type="ECO:0000256" key="3">
    <source>
        <dbReference type="ARBA" id="ARBA00022606"/>
    </source>
</evidence>
<evidence type="ECO:0000256" key="6">
    <source>
        <dbReference type="ARBA" id="ARBA00022989"/>
    </source>
</evidence>
<dbReference type="GO" id="GO:0005886">
    <property type="term" value="C:plasma membrane"/>
    <property type="evidence" value="ECO:0007669"/>
    <property type="project" value="UniProtKB-SubCell"/>
</dbReference>
<dbReference type="InterPro" id="IPR004117">
    <property type="entry name" value="7tm6_olfct_rcpt"/>
</dbReference>
<sequence length="404" mass="46146">MEVTIKHWVKKMGLWFGPLGDSTNWLAKICIICFFITNAAQFVSLIISRNDPEHLFACFSVLSFCGMGFIKLTSLQLRRKSWRFLYKITYIMENEQLNNDDTTVNYESDDEENRTFSPQILLYTKQFVTTSSWLAKIYSFTAVVYILFPFIGYAIYNANGDVDGLRVHILPIWSPLDKLSIIGYVFTLIVELIASIYCVAIHITFDTFATGTMIIICGQFSLLREYSIQICGSGKRCDLNLKRDARAHYRIKKCNFIHVTLLSMVNKLNELIRNIIGIYFFLATLTLCSVAVQLQSTKLSATQLISLLQYMCATLIQLLLYCHYGHAVQTKSAVFIGDGPFTSSWWSVSGKVRREIAILCTGMSRSCRLFAGPFNVLNLQSFIQIVKTAYSYYTVLRRSSDLEK</sequence>